<dbReference type="RefSeq" id="WP_074662786.1">
    <property type="nucleotide sequence ID" value="NZ_MUGV01000023.1"/>
</dbReference>
<reference evidence="10 11" key="1">
    <citation type="submission" date="2016-11" db="EMBL/GenBank/DDBJ databases">
        <title>Whole genomes of Flavobacteriaceae.</title>
        <authorList>
            <person name="Stine C."/>
            <person name="Li C."/>
            <person name="Tadesse D."/>
        </authorList>
    </citation>
    <scope>NUCLEOTIDE SEQUENCE [LARGE SCALE GENOMIC DNA]</scope>
    <source>
        <strain evidence="10 11">DSM 15937</strain>
    </source>
</reference>
<dbReference type="SUPFAM" id="SSF47384">
    <property type="entry name" value="Homodimeric domain of signal transducing histidine kinase"/>
    <property type="match status" value="1"/>
</dbReference>
<dbReference type="Gene3D" id="1.10.287.130">
    <property type="match status" value="1"/>
</dbReference>
<keyword evidence="7" id="KW-0812">Transmembrane</keyword>
<dbReference type="InterPro" id="IPR003661">
    <property type="entry name" value="HisK_dim/P_dom"/>
</dbReference>
<dbReference type="Proteomes" id="UP000198382">
    <property type="component" value="Unassembled WGS sequence"/>
</dbReference>
<dbReference type="InterPro" id="IPR005467">
    <property type="entry name" value="His_kinase_dom"/>
</dbReference>
<dbReference type="SUPFAM" id="SSF55874">
    <property type="entry name" value="ATPase domain of HSP90 chaperone/DNA topoisomerase II/histidine kinase"/>
    <property type="match status" value="1"/>
</dbReference>
<dbReference type="SMART" id="SM00028">
    <property type="entry name" value="TPR"/>
    <property type="match status" value="3"/>
</dbReference>
<accession>A0ABX4BNM0</accession>
<dbReference type="InterPro" id="IPR003594">
    <property type="entry name" value="HATPase_dom"/>
</dbReference>
<feature type="chain" id="PRO_5045815114" description="histidine kinase" evidence="8">
    <location>
        <begin position="19"/>
        <end position="699"/>
    </location>
</feature>
<keyword evidence="11" id="KW-1185">Reference proteome</keyword>
<evidence type="ECO:0000256" key="7">
    <source>
        <dbReference type="SAM" id="Phobius"/>
    </source>
</evidence>
<dbReference type="EMBL" id="MUGV01000023">
    <property type="protein sequence ID" value="OXA78016.1"/>
    <property type="molecule type" value="Genomic_DNA"/>
</dbReference>
<feature type="domain" description="Histidine kinase" evidence="9">
    <location>
        <begin position="485"/>
        <end position="695"/>
    </location>
</feature>
<keyword evidence="5" id="KW-0902">Two-component regulatory system</keyword>
<dbReference type="InterPro" id="IPR050736">
    <property type="entry name" value="Sensor_HK_Regulatory"/>
</dbReference>
<evidence type="ECO:0000256" key="1">
    <source>
        <dbReference type="ARBA" id="ARBA00000085"/>
    </source>
</evidence>
<dbReference type="InterPro" id="IPR011990">
    <property type="entry name" value="TPR-like_helical_dom_sf"/>
</dbReference>
<dbReference type="SMART" id="SM00387">
    <property type="entry name" value="HATPase_c"/>
    <property type="match status" value="1"/>
</dbReference>
<evidence type="ECO:0000313" key="10">
    <source>
        <dbReference type="EMBL" id="OXA78016.1"/>
    </source>
</evidence>
<proteinExistence type="predicted"/>
<evidence type="ECO:0000256" key="5">
    <source>
        <dbReference type="ARBA" id="ARBA00023012"/>
    </source>
</evidence>
<feature type="signal peptide" evidence="8">
    <location>
        <begin position="1"/>
        <end position="18"/>
    </location>
</feature>
<keyword evidence="3" id="KW-0808">Transferase</keyword>
<keyword evidence="7" id="KW-1133">Transmembrane helix</keyword>
<sequence length="699" mass="80244">MKKRGFLLLLFITATAFAQQEPNLARYKTENEKLKAWLTYTNKFLDAENYPQLIIAAQKGIELSKNNLAYKSRFYFLKGNAYEFNNNQTKKAMLNYEIALQYAKKARHLKNETSTLMRLSYMYYALNETEKRKQLVAYMKQVLDTTKNINTKSVLNGSLGEYYLDNAEYETFIGYQLKAINYKKLLKKSVANSETIGVSYSQIAAAYSKMKQFNKAIEYLNYAQPYIKTSPYICAFSCNYYLQCFVPMKKFDSIQKYYKLIYTYPTVKDSLFLNLSFANRSLSEYYVNERQNNAAYYYAKKAVLLGQKANDEDIIMEANTIMGRVLYEKGDYKKAIEILTLASKNAYTYDKESYVSINKKLAQSYAALGLWKEAYKYNEIYSQASDEMMLESAKQNIANAEARFQNKAKGQEIKNLSAQNTIKNIQISEAKKQRVFLISGLALVGIILLLLFKQSQNRKRTNQKLQLLNAQLDEANKTKARFFGILNHDLRSPVSNLIHFLHLQKESPELIDEATALRMQTKVITGAENLLSSMEDILLWSKGQMENFKPQFHPFPVSGLFEETKKHFSSVENIEISFEDPENLILNTDENYLKTILRNLTGNAIKALDKTSNGKIIWKAWQENNQTFLSITDNGPGGTQEKFKALYDDSEVIGIKSGLGLHLIRDLATAISAKIEVVSKPDSGTTFTIIFFHADLKRI</sequence>
<evidence type="ECO:0000256" key="6">
    <source>
        <dbReference type="SAM" id="Coils"/>
    </source>
</evidence>
<evidence type="ECO:0000259" key="9">
    <source>
        <dbReference type="PROSITE" id="PS50109"/>
    </source>
</evidence>
<dbReference type="PANTHER" id="PTHR43711:SF1">
    <property type="entry name" value="HISTIDINE KINASE 1"/>
    <property type="match status" value="1"/>
</dbReference>
<dbReference type="InterPro" id="IPR036097">
    <property type="entry name" value="HisK_dim/P_sf"/>
</dbReference>
<keyword evidence="4" id="KW-0418">Kinase</keyword>
<organism evidence="10 11">
    <name type="scientific">Flavobacterium frigidimaris</name>
    <dbReference type="NCBI Taxonomy" id="262320"/>
    <lineage>
        <taxon>Bacteria</taxon>
        <taxon>Pseudomonadati</taxon>
        <taxon>Bacteroidota</taxon>
        <taxon>Flavobacteriia</taxon>
        <taxon>Flavobacteriales</taxon>
        <taxon>Flavobacteriaceae</taxon>
        <taxon>Flavobacterium</taxon>
    </lineage>
</organism>
<dbReference type="Gene3D" id="1.25.40.10">
    <property type="entry name" value="Tetratricopeptide repeat domain"/>
    <property type="match status" value="2"/>
</dbReference>
<dbReference type="PROSITE" id="PS50109">
    <property type="entry name" value="HIS_KIN"/>
    <property type="match status" value="1"/>
</dbReference>
<protein>
    <recommendedName>
        <fullName evidence="2">histidine kinase</fullName>
        <ecNumber evidence="2">2.7.13.3</ecNumber>
    </recommendedName>
</protein>
<evidence type="ECO:0000256" key="4">
    <source>
        <dbReference type="ARBA" id="ARBA00022777"/>
    </source>
</evidence>
<dbReference type="InterPro" id="IPR036890">
    <property type="entry name" value="HATPase_C_sf"/>
</dbReference>
<dbReference type="PANTHER" id="PTHR43711">
    <property type="entry name" value="TWO-COMPONENT HISTIDINE KINASE"/>
    <property type="match status" value="1"/>
</dbReference>
<evidence type="ECO:0000256" key="2">
    <source>
        <dbReference type="ARBA" id="ARBA00012438"/>
    </source>
</evidence>
<dbReference type="Pfam" id="PF02518">
    <property type="entry name" value="HATPase_c"/>
    <property type="match status" value="1"/>
</dbReference>
<keyword evidence="8" id="KW-0732">Signal</keyword>
<feature type="transmembrane region" description="Helical" evidence="7">
    <location>
        <begin position="435"/>
        <end position="452"/>
    </location>
</feature>
<dbReference type="Gene3D" id="3.30.565.10">
    <property type="entry name" value="Histidine kinase-like ATPase, C-terminal domain"/>
    <property type="match status" value="1"/>
</dbReference>
<dbReference type="EC" id="2.7.13.3" evidence="2"/>
<keyword evidence="7" id="KW-0472">Membrane</keyword>
<comment type="catalytic activity">
    <reaction evidence="1">
        <text>ATP + protein L-histidine = ADP + protein N-phospho-L-histidine.</text>
        <dbReference type="EC" id="2.7.13.3"/>
    </reaction>
</comment>
<dbReference type="CDD" id="cd00082">
    <property type="entry name" value="HisKA"/>
    <property type="match status" value="1"/>
</dbReference>
<keyword evidence="6" id="KW-0175">Coiled coil</keyword>
<dbReference type="SUPFAM" id="SSF48452">
    <property type="entry name" value="TPR-like"/>
    <property type="match status" value="1"/>
</dbReference>
<gene>
    <name evidence="10" type="ORF">B0A65_14745</name>
</gene>
<name>A0ABX4BNM0_FLAFR</name>
<feature type="coiled-coil region" evidence="6">
    <location>
        <begin position="383"/>
        <end position="433"/>
    </location>
</feature>
<dbReference type="InterPro" id="IPR019734">
    <property type="entry name" value="TPR_rpt"/>
</dbReference>
<evidence type="ECO:0000256" key="3">
    <source>
        <dbReference type="ARBA" id="ARBA00022679"/>
    </source>
</evidence>
<evidence type="ECO:0000256" key="8">
    <source>
        <dbReference type="SAM" id="SignalP"/>
    </source>
</evidence>
<evidence type="ECO:0000313" key="11">
    <source>
        <dbReference type="Proteomes" id="UP000198382"/>
    </source>
</evidence>
<comment type="caution">
    <text evidence="10">The sequence shown here is derived from an EMBL/GenBank/DDBJ whole genome shotgun (WGS) entry which is preliminary data.</text>
</comment>